<keyword evidence="3" id="KW-1185">Reference proteome</keyword>
<reference evidence="2 3" key="1">
    <citation type="submission" date="2019-11" db="EMBL/GenBank/DDBJ databases">
        <authorList>
            <person name="Cao P."/>
        </authorList>
    </citation>
    <scope>NUCLEOTIDE SEQUENCE [LARGE SCALE GENOMIC DNA]</scope>
    <source>
        <strain evidence="2 3">NEAU-AAG5</strain>
    </source>
</reference>
<dbReference type="EMBL" id="WOFH01000015">
    <property type="protein sequence ID" value="MUN41681.1"/>
    <property type="molecule type" value="Genomic_DNA"/>
</dbReference>
<dbReference type="RefSeq" id="WP_156220849.1">
    <property type="nucleotide sequence ID" value="NZ_WOFH01000015.1"/>
</dbReference>
<protein>
    <submittedName>
        <fullName evidence="2">Uncharacterized protein</fullName>
    </submittedName>
</protein>
<evidence type="ECO:0000256" key="1">
    <source>
        <dbReference type="SAM" id="MobiDB-lite"/>
    </source>
</evidence>
<evidence type="ECO:0000313" key="3">
    <source>
        <dbReference type="Proteomes" id="UP000432015"/>
    </source>
</evidence>
<feature type="region of interest" description="Disordered" evidence="1">
    <location>
        <begin position="1"/>
        <end position="24"/>
    </location>
</feature>
<gene>
    <name evidence="2" type="ORF">GNZ18_34590</name>
</gene>
<dbReference type="AlphaFoldDB" id="A0A7K1LB77"/>
<comment type="caution">
    <text evidence="2">The sequence shown here is derived from an EMBL/GenBank/DDBJ whole genome shotgun (WGS) entry which is preliminary data.</text>
</comment>
<name>A0A7K1LB77_9ACTN</name>
<evidence type="ECO:0000313" key="2">
    <source>
        <dbReference type="EMBL" id="MUN41681.1"/>
    </source>
</evidence>
<dbReference type="Proteomes" id="UP000432015">
    <property type="component" value="Unassembled WGS sequence"/>
</dbReference>
<proteinExistence type="predicted"/>
<organism evidence="2 3">
    <name type="scientific">Actinomadura litoris</name>
    <dbReference type="NCBI Taxonomy" id="2678616"/>
    <lineage>
        <taxon>Bacteria</taxon>
        <taxon>Bacillati</taxon>
        <taxon>Actinomycetota</taxon>
        <taxon>Actinomycetes</taxon>
        <taxon>Streptosporangiales</taxon>
        <taxon>Thermomonosporaceae</taxon>
        <taxon>Actinomadura</taxon>
    </lineage>
</organism>
<accession>A0A7K1LB77</accession>
<sequence length="97" mass="10099">MQGAQARAVLEAARPGTPLEQVTDPFTVEVHRPITVNGATTGLLPPYVRRGHDDRLGQVVEQVLGGGSAMAVLVAGSSAGKTRACWEALKPLRRAGG</sequence>